<evidence type="ECO:0000256" key="3">
    <source>
        <dbReference type="ARBA" id="ARBA00022679"/>
    </source>
</evidence>
<dbReference type="InterPro" id="IPR001640">
    <property type="entry name" value="Lgt"/>
</dbReference>
<dbReference type="PANTHER" id="PTHR30589">
    <property type="entry name" value="PROLIPOPROTEIN DIACYLGLYCERYL TRANSFERASE"/>
    <property type="match status" value="1"/>
</dbReference>
<evidence type="ECO:0000313" key="9">
    <source>
        <dbReference type="EMBL" id="REF31009.1"/>
    </source>
</evidence>
<comment type="caution">
    <text evidence="9">The sequence shown here is derived from an EMBL/GenBank/DDBJ whole genome shotgun (WGS) entry which is preliminary data.</text>
</comment>
<evidence type="ECO:0000256" key="4">
    <source>
        <dbReference type="ARBA" id="ARBA00022692"/>
    </source>
</evidence>
<reference evidence="9 10" key="1">
    <citation type="submission" date="2018-08" db="EMBL/GenBank/DDBJ databases">
        <title>Sequencing the genomes of 1000 actinobacteria strains.</title>
        <authorList>
            <person name="Klenk H.-P."/>
        </authorList>
    </citation>
    <scope>NUCLEOTIDE SEQUENCE [LARGE SCALE GENOMIC DNA]</scope>
    <source>
        <strain evidence="9 10">DSM 22967</strain>
    </source>
</reference>
<feature type="transmembrane region" description="Helical" evidence="7">
    <location>
        <begin position="190"/>
        <end position="207"/>
    </location>
</feature>
<dbReference type="OrthoDB" id="871140at2"/>
<dbReference type="GO" id="GO:0005886">
    <property type="term" value="C:plasma membrane"/>
    <property type="evidence" value="ECO:0007669"/>
    <property type="project" value="UniProtKB-SubCell"/>
</dbReference>
<comment type="subcellular location">
    <subcellularLocation>
        <location evidence="7">Cell membrane</location>
        <topology evidence="7">Multi-pass membrane protein</topology>
    </subcellularLocation>
</comment>
<feature type="compositionally biased region" description="Low complexity" evidence="8">
    <location>
        <begin position="278"/>
        <end position="287"/>
    </location>
</feature>
<dbReference type="GO" id="GO:0042158">
    <property type="term" value="P:lipoprotein biosynthetic process"/>
    <property type="evidence" value="ECO:0007669"/>
    <property type="project" value="UniProtKB-UniRule"/>
</dbReference>
<keyword evidence="5 7" id="KW-1133">Transmembrane helix</keyword>
<feature type="region of interest" description="Disordered" evidence="8">
    <location>
        <begin position="278"/>
        <end position="344"/>
    </location>
</feature>
<comment type="catalytic activity">
    <reaction evidence="7">
        <text>L-cysteinyl-[prolipoprotein] + a 1,2-diacyl-sn-glycero-3-phospho-(1'-sn-glycerol) = an S-1,2-diacyl-sn-glyceryl-L-cysteinyl-[prolipoprotein] + sn-glycerol 1-phosphate + H(+)</text>
        <dbReference type="Rhea" id="RHEA:56712"/>
        <dbReference type="Rhea" id="RHEA-COMP:14679"/>
        <dbReference type="Rhea" id="RHEA-COMP:14680"/>
        <dbReference type="ChEBI" id="CHEBI:15378"/>
        <dbReference type="ChEBI" id="CHEBI:29950"/>
        <dbReference type="ChEBI" id="CHEBI:57685"/>
        <dbReference type="ChEBI" id="CHEBI:64716"/>
        <dbReference type="ChEBI" id="CHEBI:140658"/>
        <dbReference type="EC" id="2.5.1.145"/>
    </reaction>
</comment>
<keyword evidence="6 7" id="KW-0472">Membrane</keyword>
<organism evidence="9 10">
    <name type="scientific">Calidifontibacter indicus</name>
    <dbReference type="NCBI Taxonomy" id="419650"/>
    <lineage>
        <taxon>Bacteria</taxon>
        <taxon>Bacillati</taxon>
        <taxon>Actinomycetota</taxon>
        <taxon>Actinomycetes</taxon>
        <taxon>Micrococcales</taxon>
        <taxon>Dermacoccaceae</taxon>
        <taxon>Calidifontibacter</taxon>
    </lineage>
</organism>
<keyword evidence="9" id="KW-0449">Lipoprotein</keyword>
<feature type="transmembrane region" description="Helical" evidence="7">
    <location>
        <begin position="93"/>
        <end position="114"/>
    </location>
</feature>
<feature type="compositionally biased region" description="Low complexity" evidence="8">
    <location>
        <begin position="309"/>
        <end position="329"/>
    </location>
</feature>
<evidence type="ECO:0000256" key="8">
    <source>
        <dbReference type="SAM" id="MobiDB-lite"/>
    </source>
</evidence>
<accession>A0A3D9UNU4</accession>
<dbReference type="PANTHER" id="PTHR30589:SF0">
    <property type="entry name" value="PHOSPHATIDYLGLYCEROL--PROLIPOPROTEIN DIACYLGLYCERYL TRANSFERASE"/>
    <property type="match status" value="1"/>
</dbReference>
<keyword evidence="10" id="KW-1185">Reference proteome</keyword>
<feature type="compositionally biased region" description="Acidic residues" evidence="8">
    <location>
        <begin position="288"/>
        <end position="308"/>
    </location>
</feature>
<name>A0A3D9UNU4_9MICO</name>
<sequence>MQAYIPSPTTGVLWLGPIPIRGYAMCILAGIVAAIWICGRRLRDRGYDSEDALNVAWWAVPFGIVGGRLYHVISSPQAYFGEGGRPLDAFKIWQGGLGIWGAVALGALGAWIGCRKHGLRFLDYADAAAPGIILAQAMGRWGNWFNNELYGEKTDVPWALQIHQWDESAGHAVRDASGNAVVLGYYHPTFLYESIWCLLVAAIIVYVDRRFNLRRGRSFALYVMLYPVGRIVFELMRTDPANHFLGLRLNVWTSLVVFVLGAVLWWLFRANPVTLAESSEAGDSGDASADDPDEASDGSDVEDAESEGSEGSAASMGESESAGSTGESESAAEDDVRSASESND</sequence>
<evidence type="ECO:0000256" key="2">
    <source>
        <dbReference type="ARBA" id="ARBA00022475"/>
    </source>
</evidence>
<feature type="transmembrane region" description="Helical" evidence="7">
    <location>
        <begin position="121"/>
        <end position="139"/>
    </location>
</feature>
<gene>
    <name evidence="7" type="primary">lgt</name>
    <name evidence="9" type="ORF">DFJ65_2048</name>
</gene>
<feature type="binding site" evidence="7">
    <location>
        <position position="140"/>
    </location>
    <ligand>
        <name>a 1,2-diacyl-sn-glycero-3-phospho-(1'-sn-glycerol)</name>
        <dbReference type="ChEBI" id="CHEBI:64716"/>
    </ligand>
</feature>
<feature type="transmembrane region" description="Helical" evidence="7">
    <location>
        <begin position="219"/>
        <end position="237"/>
    </location>
</feature>
<dbReference type="NCBIfam" id="TIGR00544">
    <property type="entry name" value="lgt"/>
    <property type="match status" value="1"/>
</dbReference>
<dbReference type="Proteomes" id="UP000256253">
    <property type="component" value="Unassembled WGS sequence"/>
</dbReference>
<dbReference type="GO" id="GO:0008961">
    <property type="term" value="F:phosphatidylglycerol-prolipoprotein diacylglyceryl transferase activity"/>
    <property type="evidence" value="ECO:0007669"/>
    <property type="project" value="UniProtKB-UniRule"/>
</dbReference>
<comment type="function">
    <text evidence="7">Catalyzes the transfer of the diacylglyceryl group from phosphatidylglycerol to the sulfhydryl group of the N-terminal cysteine of a prolipoprotein, the first step in the formation of mature lipoproteins.</text>
</comment>
<comment type="similarity">
    <text evidence="1 7">Belongs to the Lgt family.</text>
</comment>
<dbReference type="EMBL" id="QTUA01000001">
    <property type="protein sequence ID" value="REF31009.1"/>
    <property type="molecule type" value="Genomic_DNA"/>
</dbReference>
<evidence type="ECO:0000256" key="7">
    <source>
        <dbReference type="HAMAP-Rule" id="MF_01147"/>
    </source>
</evidence>
<feature type="transmembrane region" description="Helical" evidence="7">
    <location>
        <begin position="20"/>
        <end position="39"/>
    </location>
</feature>
<evidence type="ECO:0000256" key="1">
    <source>
        <dbReference type="ARBA" id="ARBA00007150"/>
    </source>
</evidence>
<feature type="transmembrane region" description="Helical" evidence="7">
    <location>
        <begin position="249"/>
        <end position="268"/>
    </location>
</feature>
<dbReference type="HAMAP" id="MF_01147">
    <property type="entry name" value="Lgt"/>
    <property type="match status" value="1"/>
</dbReference>
<evidence type="ECO:0000256" key="5">
    <source>
        <dbReference type="ARBA" id="ARBA00022989"/>
    </source>
</evidence>
<keyword evidence="3 7" id="KW-0808">Transferase</keyword>
<proteinExistence type="inferred from homology"/>
<dbReference type="RefSeq" id="WP_115922918.1">
    <property type="nucleotide sequence ID" value="NZ_QTUA01000001.1"/>
</dbReference>
<comment type="pathway">
    <text evidence="7">Protein modification; lipoprotein biosynthesis (diacylglyceryl transfer).</text>
</comment>
<dbReference type="Pfam" id="PF01790">
    <property type="entry name" value="LGT"/>
    <property type="match status" value="1"/>
</dbReference>
<evidence type="ECO:0000256" key="6">
    <source>
        <dbReference type="ARBA" id="ARBA00023136"/>
    </source>
</evidence>
<dbReference type="UniPathway" id="UPA00664"/>
<dbReference type="PROSITE" id="PS01311">
    <property type="entry name" value="LGT"/>
    <property type="match status" value="1"/>
</dbReference>
<protein>
    <recommendedName>
        <fullName evidence="7">Phosphatidylglycerol--prolipoprotein diacylglyceryl transferase</fullName>
        <ecNumber evidence="7">2.5.1.145</ecNumber>
    </recommendedName>
</protein>
<feature type="transmembrane region" description="Helical" evidence="7">
    <location>
        <begin position="51"/>
        <end position="73"/>
    </location>
</feature>
<dbReference type="EC" id="2.5.1.145" evidence="7"/>
<keyword evidence="4 7" id="KW-0812">Transmembrane</keyword>
<evidence type="ECO:0000313" key="10">
    <source>
        <dbReference type="Proteomes" id="UP000256253"/>
    </source>
</evidence>
<keyword evidence="2 7" id="KW-1003">Cell membrane</keyword>
<dbReference type="AlphaFoldDB" id="A0A3D9UNU4"/>